<gene>
    <name evidence="2" type="ORF">L195_g029909</name>
</gene>
<evidence type="ECO:0000259" key="1">
    <source>
        <dbReference type="Pfam" id="PF00078"/>
    </source>
</evidence>
<feature type="domain" description="Reverse transcriptase" evidence="1">
    <location>
        <begin position="4"/>
        <end position="143"/>
    </location>
</feature>
<comment type="caution">
    <text evidence="2">The sequence shown here is derived from an EMBL/GenBank/DDBJ whole genome shotgun (WGS) entry which is preliminary data.</text>
</comment>
<proteinExistence type="predicted"/>
<organism evidence="2 3">
    <name type="scientific">Trifolium pratense</name>
    <name type="common">Red clover</name>
    <dbReference type="NCBI Taxonomy" id="57577"/>
    <lineage>
        <taxon>Eukaryota</taxon>
        <taxon>Viridiplantae</taxon>
        <taxon>Streptophyta</taxon>
        <taxon>Embryophyta</taxon>
        <taxon>Tracheophyta</taxon>
        <taxon>Spermatophyta</taxon>
        <taxon>Magnoliopsida</taxon>
        <taxon>eudicotyledons</taxon>
        <taxon>Gunneridae</taxon>
        <taxon>Pentapetalae</taxon>
        <taxon>rosids</taxon>
        <taxon>fabids</taxon>
        <taxon>Fabales</taxon>
        <taxon>Fabaceae</taxon>
        <taxon>Papilionoideae</taxon>
        <taxon>50 kb inversion clade</taxon>
        <taxon>NPAAA clade</taxon>
        <taxon>Hologalegina</taxon>
        <taxon>IRL clade</taxon>
        <taxon>Trifolieae</taxon>
        <taxon>Trifolium</taxon>
    </lineage>
</organism>
<accession>A0A2K3L634</accession>
<dbReference type="EMBL" id="ASHM01026857">
    <property type="protein sequence ID" value="PNX73998.1"/>
    <property type="molecule type" value="Genomic_DNA"/>
</dbReference>
<dbReference type="PANTHER" id="PTHR33116">
    <property type="entry name" value="REVERSE TRANSCRIPTASE ZINC-BINDING DOMAIN-CONTAINING PROTEIN-RELATED-RELATED"/>
    <property type="match status" value="1"/>
</dbReference>
<evidence type="ECO:0000313" key="2">
    <source>
        <dbReference type="EMBL" id="PNX73998.1"/>
    </source>
</evidence>
<reference evidence="2 3" key="1">
    <citation type="journal article" date="2014" name="Am. J. Bot.">
        <title>Genome assembly and annotation for red clover (Trifolium pratense; Fabaceae).</title>
        <authorList>
            <person name="Istvanek J."/>
            <person name="Jaros M."/>
            <person name="Krenek A."/>
            <person name="Repkova J."/>
        </authorList>
    </citation>
    <scope>NUCLEOTIDE SEQUENCE [LARGE SCALE GENOMIC DNA]</scope>
    <source>
        <strain evidence="3">cv. Tatra</strain>
        <tissue evidence="2">Young leaves</tissue>
    </source>
</reference>
<dbReference type="ExpressionAtlas" id="A0A2K3L634">
    <property type="expression patterns" value="baseline"/>
</dbReference>
<dbReference type="Pfam" id="PF00078">
    <property type="entry name" value="RVT_1"/>
    <property type="match status" value="1"/>
</dbReference>
<evidence type="ECO:0000313" key="3">
    <source>
        <dbReference type="Proteomes" id="UP000236291"/>
    </source>
</evidence>
<name>A0A2K3L634_TRIPR</name>
<dbReference type="STRING" id="57577.A0A2K3L634"/>
<dbReference type="Proteomes" id="UP000236291">
    <property type="component" value="Unassembled WGS sequence"/>
</dbReference>
<dbReference type="PANTHER" id="PTHR33116:SF78">
    <property type="entry name" value="OS12G0587133 PROTEIN"/>
    <property type="match status" value="1"/>
</dbReference>
<sequence length="270" mass="30809">MNALIPNTQSVFLKGRQLVEGVVVVNEVIDFANKSGNECLILKVDFEKVYDSVDWGFLDYMFGSPTEEIQIKRCLKQGDPLAPLLFLLVAEGLGGLMRKAVEINRFRPFMVGEARPMSILQYADDTLCIGEATMDNLWALKAVLRGFEIASGLKWEDICKPKKEGGLGIQDFRFVNVSLLAKWRWKLLSHDCELWKGIVISRYGSDVVGKKNLGNQTLRQRFPILFGISIQQNEVIQNLGSVAAGQWRWELQWGRNLFVWEEEQYTDLWS</sequence>
<protein>
    <submittedName>
        <fullName evidence="2">Cytochrome p450</fullName>
    </submittedName>
</protein>
<reference evidence="2 3" key="2">
    <citation type="journal article" date="2017" name="Front. Plant Sci.">
        <title>Gene Classification and Mining of Molecular Markers Useful in Red Clover (Trifolium pratense) Breeding.</title>
        <authorList>
            <person name="Istvanek J."/>
            <person name="Dluhosova J."/>
            <person name="Dluhos P."/>
            <person name="Patkova L."/>
            <person name="Nedelnik J."/>
            <person name="Repkova J."/>
        </authorList>
    </citation>
    <scope>NUCLEOTIDE SEQUENCE [LARGE SCALE GENOMIC DNA]</scope>
    <source>
        <strain evidence="3">cv. Tatra</strain>
        <tissue evidence="2">Young leaves</tissue>
    </source>
</reference>
<dbReference type="AlphaFoldDB" id="A0A2K3L634"/>
<dbReference type="InterPro" id="IPR000477">
    <property type="entry name" value="RT_dom"/>
</dbReference>